<dbReference type="Gene3D" id="3.30.1600.10">
    <property type="entry name" value="SIR2/SIRT2 'Small Domain"/>
    <property type="match status" value="1"/>
</dbReference>
<dbReference type="Proteomes" id="UP000051621">
    <property type="component" value="Unassembled WGS sequence"/>
</dbReference>
<dbReference type="PANTHER" id="PTHR11085:SF4">
    <property type="entry name" value="NAD-DEPENDENT PROTEIN DEACYLASE"/>
    <property type="match status" value="1"/>
</dbReference>
<dbReference type="GO" id="GO:0070403">
    <property type="term" value="F:NAD+ binding"/>
    <property type="evidence" value="ECO:0007669"/>
    <property type="project" value="InterPro"/>
</dbReference>
<dbReference type="InterPro" id="IPR026591">
    <property type="entry name" value="Sirtuin_cat_small_dom_sf"/>
</dbReference>
<evidence type="ECO:0000256" key="1">
    <source>
        <dbReference type="ARBA" id="ARBA00012928"/>
    </source>
</evidence>
<dbReference type="InterPro" id="IPR003000">
    <property type="entry name" value="Sirtuin"/>
</dbReference>
<feature type="domain" description="Deacetylase sirtuin-type" evidence="5">
    <location>
        <begin position="1"/>
        <end position="232"/>
    </location>
</feature>
<organism evidence="6 7">
    <name type="scientific">Liquorilactobacillus capillatus DSM 19910</name>
    <dbReference type="NCBI Taxonomy" id="1423731"/>
    <lineage>
        <taxon>Bacteria</taxon>
        <taxon>Bacillati</taxon>
        <taxon>Bacillota</taxon>
        <taxon>Bacilli</taxon>
        <taxon>Lactobacillales</taxon>
        <taxon>Lactobacillaceae</taxon>
        <taxon>Liquorilactobacillus</taxon>
    </lineage>
</organism>
<feature type="binding site" evidence="4">
    <location>
        <position position="144"/>
    </location>
    <ligand>
        <name>Zn(2+)</name>
        <dbReference type="ChEBI" id="CHEBI:29105"/>
    </ligand>
</feature>
<keyword evidence="4" id="KW-0862">Zinc</keyword>
<reference evidence="6 7" key="1">
    <citation type="journal article" date="2015" name="Genome Announc.">
        <title>Expanding the biotechnology potential of lactobacilli through comparative genomics of 213 strains and associated genera.</title>
        <authorList>
            <person name="Sun Z."/>
            <person name="Harris H.M."/>
            <person name="McCann A."/>
            <person name="Guo C."/>
            <person name="Argimon S."/>
            <person name="Zhang W."/>
            <person name="Yang X."/>
            <person name="Jeffery I.B."/>
            <person name="Cooney J.C."/>
            <person name="Kagawa T.F."/>
            <person name="Liu W."/>
            <person name="Song Y."/>
            <person name="Salvetti E."/>
            <person name="Wrobel A."/>
            <person name="Rasinkangas P."/>
            <person name="Parkhill J."/>
            <person name="Rea M.C."/>
            <person name="O'Sullivan O."/>
            <person name="Ritari J."/>
            <person name="Douillard F.P."/>
            <person name="Paul Ross R."/>
            <person name="Yang R."/>
            <person name="Briner A.E."/>
            <person name="Felis G.E."/>
            <person name="de Vos W.M."/>
            <person name="Barrangou R."/>
            <person name="Klaenhammer T.R."/>
            <person name="Caufield P.W."/>
            <person name="Cui Y."/>
            <person name="Zhang H."/>
            <person name="O'Toole P.W."/>
        </authorList>
    </citation>
    <scope>NUCLEOTIDE SEQUENCE [LARGE SCALE GENOMIC DNA]</scope>
    <source>
        <strain evidence="6 7">DSM 19910</strain>
    </source>
</reference>
<evidence type="ECO:0000313" key="6">
    <source>
        <dbReference type="EMBL" id="KRL01797.1"/>
    </source>
</evidence>
<dbReference type="Pfam" id="PF02146">
    <property type="entry name" value="SIR2"/>
    <property type="match status" value="1"/>
</dbReference>
<dbReference type="InterPro" id="IPR026590">
    <property type="entry name" value="Ssirtuin_cat_dom"/>
</dbReference>
<dbReference type="GO" id="GO:0046872">
    <property type="term" value="F:metal ion binding"/>
    <property type="evidence" value="ECO:0007669"/>
    <property type="project" value="UniProtKB-KW"/>
</dbReference>
<dbReference type="SUPFAM" id="SSF52467">
    <property type="entry name" value="DHS-like NAD/FAD-binding domain"/>
    <property type="match status" value="1"/>
</dbReference>
<dbReference type="AlphaFoldDB" id="A0A0R1M9G3"/>
<evidence type="ECO:0000313" key="7">
    <source>
        <dbReference type="Proteomes" id="UP000051621"/>
    </source>
</evidence>
<feature type="binding site" evidence="4">
    <location>
        <position position="126"/>
    </location>
    <ligand>
        <name>Zn(2+)</name>
        <dbReference type="ChEBI" id="CHEBI:29105"/>
    </ligand>
</feature>
<evidence type="ECO:0000259" key="5">
    <source>
        <dbReference type="PROSITE" id="PS50305"/>
    </source>
</evidence>
<feature type="binding site" evidence="4">
    <location>
        <position position="123"/>
    </location>
    <ligand>
        <name>Zn(2+)</name>
        <dbReference type="ChEBI" id="CHEBI:29105"/>
    </ligand>
</feature>
<proteinExistence type="predicted"/>
<evidence type="ECO:0000256" key="4">
    <source>
        <dbReference type="PROSITE-ProRule" id="PRU00236"/>
    </source>
</evidence>
<keyword evidence="7" id="KW-1185">Reference proteome</keyword>
<protein>
    <recommendedName>
        <fullName evidence="1">protein acetyllysine N-acetyltransferase</fullName>
        <ecNumber evidence="1">2.3.1.286</ecNumber>
    </recommendedName>
</protein>
<dbReference type="PANTHER" id="PTHR11085">
    <property type="entry name" value="NAD-DEPENDENT PROTEIN DEACYLASE SIRTUIN-5, MITOCHONDRIAL-RELATED"/>
    <property type="match status" value="1"/>
</dbReference>
<dbReference type="InterPro" id="IPR050134">
    <property type="entry name" value="NAD-dep_sirtuin_deacylases"/>
</dbReference>
<dbReference type="STRING" id="1423731.FC81_GL001008"/>
<gene>
    <name evidence="6" type="ORF">FC81_GL001008</name>
</gene>
<dbReference type="PATRIC" id="fig|1423731.3.peg.1039"/>
<dbReference type="PROSITE" id="PS50305">
    <property type="entry name" value="SIRTUIN"/>
    <property type="match status" value="1"/>
</dbReference>
<sequence>MTYLQKMMEKAEHILFLTGAGVSTTSGIPDYRSKTGLYTQTTTDPEYLLSQSCLRQEPAVFYDFVTKHMYYPTAKPNIIHEKMAAATHHYDAHVITQNVDGLHQAAGTKDVLEFHGDLYHVYCQKCNEQVDYREYLKNMVHQHCGGILRPDVVLYGETIKQQVLDTAITLLAQADLIVVCGTSLRVYPFAGLVQYRKSTAQIVAINREKITLPFGGKMILEDAAKVFTKLDF</sequence>
<dbReference type="EMBL" id="AZEF01000020">
    <property type="protein sequence ID" value="KRL01797.1"/>
    <property type="molecule type" value="Genomic_DNA"/>
</dbReference>
<dbReference type="RefSeq" id="WP_420806342.1">
    <property type="nucleotide sequence ID" value="NZ_AZEF01000020.1"/>
</dbReference>
<keyword evidence="4" id="KW-0479">Metal-binding</keyword>
<name>A0A0R1M9G3_9LACO</name>
<accession>A0A0R1M9G3</accession>
<feature type="active site" description="Proton acceptor" evidence="4">
    <location>
        <position position="115"/>
    </location>
</feature>
<dbReference type="InterPro" id="IPR029035">
    <property type="entry name" value="DHS-like_NAD/FAD-binding_dom"/>
</dbReference>
<keyword evidence="2" id="KW-0808">Transferase</keyword>
<feature type="binding site" evidence="4">
    <location>
        <position position="143"/>
    </location>
    <ligand>
        <name>Zn(2+)</name>
        <dbReference type="ChEBI" id="CHEBI:29105"/>
    </ligand>
</feature>
<evidence type="ECO:0000256" key="3">
    <source>
        <dbReference type="ARBA" id="ARBA00023027"/>
    </source>
</evidence>
<evidence type="ECO:0000256" key="2">
    <source>
        <dbReference type="ARBA" id="ARBA00022679"/>
    </source>
</evidence>
<dbReference type="NCBIfam" id="NF001752">
    <property type="entry name" value="PRK00481.1-1"/>
    <property type="match status" value="1"/>
</dbReference>
<keyword evidence="3" id="KW-0520">NAD</keyword>
<dbReference type="Gene3D" id="3.40.50.1220">
    <property type="entry name" value="TPP-binding domain"/>
    <property type="match status" value="1"/>
</dbReference>
<dbReference type="EC" id="2.3.1.286" evidence="1"/>
<dbReference type="GO" id="GO:0017136">
    <property type="term" value="F:histone deacetylase activity, NAD-dependent"/>
    <property type="evidence" value="ECO:0007669"/>
    <property type="project" value="TreeGrafter"/>
</dbReference>
<comment type="caution">
    <text evidence="6">The sequence shown here is derived from an EMBL/GenBank/DDBJ whole genome shotgun (WGS) entry which is preliminary data.</text>
</comment>